<accession>A0A8S9JVY6</accession>
<comment type="caution">
    <text evidence="1">The sequence shown here is derived from an EMBL/GenBank/DDBJ whole genome shotgun (WGS) entry which is preliminary data.</text>
</comment>
<evidence type="ECO:0000313" key="1">
    <source>
        <dbReference type="EMBL" id="KAF2586164.1"/>
    </source>
</evidence>
<proteinExistence type="predicted"/>
<dbReference type="AlphaFoldDB" id="A0A8S9JVY6"/>
<name>A0A8S9JVY6_BRACR</name>
<dbReference type="EMBL" id="QGKY02000246">
    <property type="protein sequence ID" value="KAF2586164.1"/>
    <property type="molecule type" value="Genomic_DNA"/>
</dbReference>
<organism evidence="1">
    <name type="scientific">Brassica cretica</name>
    <name type="common">Mustard</name>
    <dbReference type="NCBI Taxonomy" id="69181"/>
    <lineage>
        <taxon>Eukaryota</taxon>
        <taxon>Viridiplantae</taxon>
        <taxon>Streptophyta</taxon>
        <taxon>Embryophyta</taxon>
        <taxon>Tracheophyta</taxon>
        <taxon>Spermatophyta</taxon>
        <taxon>Magnoliopsida</taxon>
        <taxon>eudicotyledons</taxon>
        <taxon>Gunneridae</taxon>
        <taxon>Pentapetalae</taxon>
        <taxon>rosids</taxon>
        <taxon>malvids</taxon>
        <taxon>Brassicales</taxon>
        <taxon>Brassicaceae</taxon>
        <taxon>Brassiceae</taxon>
        <taxon>Brassica</taxon>
    </lineage>
</organism>
<sequence length="77" mass="8618">MVSQMVWLGVKDMFTQIAKDVVGQGLDHGFSYTMNVSYNVTYSLTKIDSFLSEEDVALEVCYITIVESAAGWLPSRM</sequence>
<gene>
    <name evidence="1" type="ORF">F2Q70_00035291</name>
</gene>
<reference evidence="1" key="1">
    <citation type="submission" date="2019-12" db="EMBL/GenBank/DDBJ databases">
        <title>Genome sequencing and annotation of Brassica cretica.</title>
        <authorList>
            <person name="Studholme D.J."/>
            <person name="Sarris P.F."/>
        </authorList>
    </citation>
    <scope>NUCLEOTIDE SEQUENCE</scope>
    <source>
        <strain evidence="1">PFS-102/07</strain>
        <tissue evidence="1">Leaf</tissue>
    </source>
</reference>
<protein>
    <submittedName>
        <fullName evidence="1">Uncharacterized protein</fullName>
    </submittedName>
</protein>